<keyword evidence="5" id="KW-1185">Reference proteome</keyword>
<dbReference type="Proteomes" id="UP000005824">
    <property type="component" value="Unassembled WGS sequence"/>
</dbReference>
<evidence type="ECO:0000256" key="2">
    <source>
        <dbReference type="SAM" id="Phobius"/>
    </source>
</evidence>
<protein>
    <submittedName>
        <fullName evidence="4">Autotransporter-associated beta strand repeat protein</fullName>
    </submittedName>
</protein>
<keyword evidence="2" id="KW-1133">Transmembrane helix</keyword>
<feature type="signal peptide" evidence="3">
    <location>
        <begin position="1"/>
        <end position="33"/>
    </location>
</feature>
<evidence type="ECO:0000256" key="1">
    <source>
        <dbReference type="ARBA" id="ARBA00022729"/>
    </source>
</evidence>
<organism evidence="4 5">
    <name type="scientific">Chthoniobacter flavus Ellin428</name>
    <dbReference type="NCBI Taxonomy" id="497964"/>
    <lineage>
        <taxon>Bacteria</taxon>
        <taxon>Pseudomonadati</taxon>
        <taxon>Verrucomicrobiota</taxon>
        <taxon>Spartobacteria</taxon>
        <taxon>Chthoniobacterales</taxon>
        <taxon>Chthoniobacteraceae</taxon>
        <taxon>Chthoniobacter</taxon>
    </lineage>
</organism>
<dbReference type="eggNOG" id="COG3210">
    <property type="taxonomic scope" value="Bacteria"/>
</dbReference>
<feature type="transmembrane region" description="Helical" evidence="2">
    <location>
        <begin position="1008"/>
        <end position="1024"/>
    </location>
</feature>
<dbReference type="InParanoid" id="B4CYB6"/>
<dbReference type="SUPFAM" id="SSF51126">
    <property type="entry name" value="Pectin lyase-like"/>
    <property type="match status" value="3"/>
</dbReference>
<dbReference type="AlphaFoldDB" id="B4CYB6"/>
<gene>
    <name evidence="4" type="ORF">CfE428DRAFT_1654</name>
</gene>
<dbReference type="EMBL" id="ABVL01000004">
    <property type="protein sequence ID" value="EDY20457.1"/>
    <property type="molecule type" value="Genomic_DNA"/>
</dbReference>
<name>B4CYB6_9BACT</name>
<dbReference type="RefSeq" id="WP_006978980.1">
    <property type="nucleotide sequence ID" value="NZ_ABVL01000004.1"/>
</dbReference>
<dbReference type="InterPro" id="IPR011050">
    <property type="entry name" value="Pectin_lyase_fold/virulence"/>
</dbReference>
<keyword evidence="2" id="KW-0472">Membrane</keyword>
<sequence precursor="true">MKTPGARRLLITSILTVPIWVAAVAALNFGAEAATTLTWDSNTGTSGAQDGSGTWNAGGTTWWNGTTDVATASDLTTNIALFGNAGTLSSVATVNVGTQSINGLLFGATTTNGYTLTNTAASTLTIGNGGITMNSGAQATTVGDPTNLSIALGAAQTWTNNSGNLLMVGGNVTNSTFLLTIAGSGAVSISGNIGSGTGGLTQKGTGTTTLSGANTYTGATTVNAGTLQVGNGTSGSIASTSPLALGGGTFSVLGNTTGTTSQTVASLAVNAGASAIVVNANGGSGTTLNVKAIARSVGGTIDFSGTGGTITSTANTTGGILGGYATFNGNTWAVANGASAITGLASYVNDTWASGNNTTVTLASNTAYNNVTTNSLRFNANAASTVTLSGTNVITTGGILVTSAVGSGNLSTITGGTLEGASGKDLVAIVNNAGGLSIGSIIANNTTATGLTVSGPGTLTLTAANTFTGATTVNGTLNLSNTLALQNSTLSVGAAGSVVFDSSVSTHAFTVAGLGGGNINLMDNAGTPNAVALTVGANNVNSSSSGVISGGGSLIKTGTGTLTLSGANTFTGGITVSGGLLSNGSGAATTNSLGTGPITVQNGGTLNFNSSRSLPVLGALTINGAGASGQPGALVAGGGLSFASFSFTSITLGSDSTIGAYSNGNGVTVGGTVNLGAFTLTLNPNAFAGAISLPGVISGTGGLTLNGSGDATHLASTATATLSGANNYTGATTVTVGTLVAGKATVGGASPISGAFGVNSTTTVNTGATLDLHGFVETLGSISGGGTITSAAAGTPTLTIGGDNTSPTFSGVIQNGTATSVALTKIGSGTQTLSGANTYTGATTVSAGTLVVSGSLNGTANVNVASGATLASGATGSITAATAGNIIVNGTLAPGGLGSVGTLTLALGAGSLSFASGSTLALDISGTNSGEVAFSSTGDWLLGSDNLTLSLSGLTPADYGNTYTVFHNVTTSGFNLAGITGYDTADYLANFNQVGSDYQLSFTAIPEPSAFASLFGGLGLLVAWRRRNRQRRA</sequence>
<proteinExistence type="predicted"/>
<reference evidence="4 5" key="1">
    <citation type="journal article" date="2011" name="J. Bacteriol.">
        <title>Genome sequence of Chthoniobacter flavus Ellin428, an aerobic heterotrophic soil bacterium.</title>
        <authorList>
            <person name="Kant R."/>
            <person name="van Passel M.W."/>
            <person name="Palva A."/>
            <person name="Lucas S."/>
            <person name="Lapidus A."/>
            <person name="Glavina Del Rio T."/>
            <person name="Dalin E."/>
            <person name="Tice H."/>
            <person name="Bruce D."/>
            <person name="Goodwin L."/>
            <person name="Pitluck S."/>
            <person name="Larimer F.W."/>
            <person name="Land M.L."/>
            <person name="Hauser L."/>
            <person name="Sangwan P."/>
            <person name="de Vos W.M."/>
            <person name="Janssen P.H."/>
            <person name="Smidt H."/>
        </authorList>
    </citation>
    <scope>NUCLEOTIDE SEQUENCE [LARGE SCALE GENOMIC DNA]</scope>
    <source>
        <strain evidence="4 5">Ellin428</strain>
    </source>
</reference>
<evidence type="ECO:0000313" key="5">
    <source>
        <dbReference type="Proteomes" id="UP000005824"/>
    </source>
</evidence>
<keyword evidence="2" id="KW-0812">Transmembrane</keyword>
<dbReference type="Pfam" id="PF12951">
    <property type="entry name" value="PATR"/>
    <property type="match status" value="5"/>
</dbReference>
<dbReference type="InterPro" id="IPR013425">
    <property type="entry name" value="Autotrns_rpt"/>
</dbReference>
<evidence type="ECO:0000256" key="3">
    <source>
        <dbReference type="SAM" id="SignalP"/>
    </source>
</evidence>
<feature type="chain" id="PRO_5002802480" evidence="3">
    <location>
        <begin position="34"/>
        <end position="1033"/>
    </location>
</feature>
<dbReference type="NCBIfam" id="TIGR02601">
    <property type="entry name" value="autotrns_rpt"/>
    <property type="match status" value="4"/>
</dbReference>
<evidence type="ECO:0000313" key="4">
    <source>
        <dbReference type="EMBL" id="EDY20457.1"/>
    </source>
</evidence>
<comment type="caution">
    <text evidence="4">The sequence shown here is derived from an EMBL/GenBank/DDBJ whole genome shotgun (WGS) entry which is preliminary data.</text>
</comment>
<dbReference type="STRING" id="497964.CfE428DRAFT_1654"/>
<accession>B4CYB6</accession>
<keyword evidence="1 3" id="KW-0732">Signal</keyword>